<dbReference type="AlphaFoldDB" id="A0A8K0UTJ0"/>
<dbReference type="PANTHER" id="PTHR33099:SF7">
    <property type="entry name" value="MYND-TYPE DOMAIN-CONTAINING PROTEIN"/>
    <property type="match status" value="1"/>
</dbReference>
<evidence type="ECO:0000313" key="2">
    <source>
        <dbReference type="Proteomes" id="UP000813824"/>
    </source>
</evidence>
<reference evidence="1" key="1">
    <citation type="journal article" date="2021" name="New Phytol.">
        <title>Evolutionary innovations through gain and loss of genes in the ectomycorrhizal Boletales.</title>
        <authorList>
            <person name="Wu G."/>
            <person name="Miyauchi S."/>
            <person name="Morin E."/>
            <person name="Kuo A."/>
            <person name="Drula E."/>
            <person name="Varga T."/>
            <person name="Kohler A."/>
            <person name="Feng B."/>
            <person name="Cao Y."/>
            <person name="Lipzen A."/>
            <person name="Daum C."/>
            <person name="Hundley H."/>
            <person name="Pangilinan J."/>
            <person name="Johnson J."/>
            <person name="Barry K."/>
            <person name="LaButti K."/>
            <person name="Ng V."/>
            <person name="Ahrendt S."/>
            <person name="Min B."/>
            <person name="Choi I.G."/>
            <person name="Park H."/>
            <person name="Plett J.M."/>
            <person name="Magnuson J."/>
            <person name="Spatafora J.W."/>
            <person name="Nagy L.G."/>
            <person name="Henrissat B."/>
            <person name="Grigoriev I.V."/>
            <person name="Yang Z.L."/>
            <person name="Xu J."/>
            <person name="Martin F.M."/>
        </authorList>
    </citation>
    <scope>NUCLEOTIDE SEQUENCE</scope>
    <source>
        <strain evidence="1">KKN 215</strain>
    </source>
</reference>
<keyword evidence="2" id="KW-1185">Reference proteome</keyword>
<protein>
    <submittedName>
        <fullName evidence="1">Uncharacterized protein</fullName>
    </submittedName>
</protein>
<organism evidence="1 2">
    <name type="scientific">Cristinia sonorae</name>
    <dbReference type="NCBI Taxonomy" id="1940300"/>
    <lineage>
        <taxon>Eukaryota</taxon>
        <taxon>Fungi</taxon>
        <taxon>Dikarya</taxon>
        <taxon>Basidiomycota</taxon>
        <taxon>Agaricomycotina</taxon>
        <taxon>Agaricomycetes</taxon>
        <taxon>Agaricomycetidae</taxon>
        <taxon>Agaricales</taxon>
        <taxon>Pleurotineae</taxon>
        <taxon>Stephanosporaceae</taxon>
        <taxon>Cristinia</taxon>
    </lineage>
</organism>
<proteinExistence type="predicted"/>
<accession>A0A8K0UTJ0</accession>
<dbReference type="EMBL" id="JAEVFJ010000006">
    <property type="protein sequence ID" value="KAH8103882.1"/>
    <property type="molecule type" value="Genomic_DNA"/>
</dbReference>
<name>A0A8K0UTJ0_9AGAR</name>
<evidence type="ECO:0000313" key="1">
    <source>
        <dbReference type="EMBL" id="KAH8103882.1"/>
    </source>
</evidence>
<sequence length="147" mass="16278">MNLDGVGTIGLPLGAHDAEAIIQAARQAPFGMGEHTVVDTTVRDTWELDATRVRSIDHQLVRVALHNLIAQVSFLNDVKWKTFLGTAVEDACTALGVNHEASEPRCELHKLLLYQTGSQCNQTGDDFRKVRLSFHWVYSPGRPDVND</sequence>
<gene>
    <name evidence="1" type="ORF">BXZ70DRAFT_923215</name>
</gene>
<dbReference type="Proteomes" id="UP000813824">
    <property type="component" value="Unassembled WGS sequence"/>
</dbReference>
<comment type="caution">
    <text evidence="1">The sequence shown here is derived from an EMBL/GenBank/DDBJ whole genome shotgun (WGS) entry which is preliminary data.</text>
</comment>
<dbReference type="OrthoDB" id="124582at2759"/>
<dbReference type="PANTHER" id="PTHR33099">
    <property type="entry name" value="FE2OG DIOXYGENASE DOMAIN-CONTAINING PROTEIN"/>
    <property type="match status" value="1"/>
</dbReference>